<dbReference type="InterPro" id="IPR034660">
    <property type="entry name" value="DinB/YfiT-like"/>
</dbReference>
<dbReference type="OrthoDB" id="9796039at2"/>
<dbReference type="Proteomes" id="UP000308181">
    <property type="component" value="Unassembled WGS sequence"/>
</dbReference>
<evidence type="ECO:0000259" key="1">
    <source>
        <dbReference type="Pfam" id="PF12867"/>
    </source>
</evidence>
<name>A0A4U1C674_9SPHI</name>
<dbReference type="GO" id="GO:0016787">
    <property type="term" value="F:hydrolase activity"/>
    <property type="evidence" value="ECO:0007669"/>
    <property type="project" value="UniProtKB-KW"/>
</dbReference>
<feature type="domain" description="DinB-like" evidence="1">
    <location>
        <begin position="44"/>
        <end position="169"/>
    </location>
</feature>
<accession>A0A4U1C674</accession>
<keyword evidence="2" id="KW-0378">Hydrolase</keyword>
<dbReference type="Gene3D" id="1.20.120.450">
    <property type="entry name" value="dinb family like domain"/>
    <property type="match status" value="1"/>
</dbReference>
<reference evidence="2 3" key="1">
    <citation type="submission" date="2019-04" db="EMBL/GenBank/DDBJ databases">
        <title>Pedobacter sp. AR-3-17 sp. nov., isolated from Arctic soil.</title>
        <authorList>
            <person name="Dahal R.H."/>
            <person name="Kim D.-U."/>
        </authorList>
    </citation>
    <scope>NUCLEOTIDE SEQUENCE [LARGE SCALE GENOMIC DNA]</scope>
    <source>
        <strain evidence="2 3">AR-3-17</strain>
    </source>
</reference>
<organism evidence="2 3">
    <name type="scientific">Pedobacter cryophilus</name>
    <dbReference type="NCBI Taxonomy" id="2571271"/>
    <lineage>
        <taxon>Bacteria</taxon>
        <taxon>Pseudomonadati</taxon>
        <taxon>Bacteroidota</taxon>
        <taxon>Sphingobacteriia</taxon>
        <taxon>Sphingobacteriales</taxon>
        <taxon>Sphingobacteriaceae</taxon>
        <taxon>Pedobacter</taxon>
    </lineage>
</organism>
<dbReference type="Pfam" id="PF12867">
    <property type="entry name" value="DinB_2"/>
    <property type="match status" value="1"/>
</dbReference>
<evidence type="ECO:0000313" key="3">
    <source>
        <dbReference type="Proteomes" id="UP000308181"/>
    </source>
</evidence>
<protein>
    <submittedName>
        <fullName evidence="2">Putative metal-dependent hydrolase</fullName>
    </submittedName>
</protein>
<dbReference type="NCBIfam" id="NF009807">
    <property type="entry name" value="PRK13291.1"/>
    <property type="match status" value="1"/>
</dbReference>
<proteinExistence type="predicted"/>
<dbReference type="SUPFAM" id="SSF109854">
    <property type="entry name" value="DinB/YfiT-like putative metalloenzymes"/>
    <property type="match status" value="1"/>
</dbReference>
<dbReference type="InterPro" id="IPR024775">
    <property type="entry name" value="DinB-like"/>
</dbReference>
<dbReference type="EMBL" id="SWBP01000001">
    <property type="protein sequence ID" value="TKC00943.1"/>
    <property type="molecule type" value="Genomic_DNA"/>
</dbReference>
<comment type="caution">
    <text evidence="2">The sequence shown here is derived from an EMBL/GenBank/DDBJ whole genome shotgun (WGS) entry which is preliminary data.</text>
</comment>
<gene>
    <name evidence="2" type="ORF">FA046_04495</name>
</gene>
<dbReference type="RefSeq" id="WP_136825148.1">
    <property type="nucleotide sequence ID" value="NZ_SWBP01000001.1"/>
</dbReference>
<dbReference type="AlphaFoldDB" id="A0A4U1C674"/>
<sequence>MNNDLEKLKYPIGKCLPLNHYTDEENKRFISTIKLFPSLLKEEVLALSPADLEKPYRPGGWTVKQVIHHLADSHMNAILRFKLTLTEENPTIKPYNEAAFAKLKDYELPVEASLRILDGIHLHWVFILEALQPKDFERTYFHPQHQLSFNLYQALATYDWHCKHHFAHIQLVSKNKFL</sequence>
<keyword evidence="3" id="KW-1185">Reference proteome</keyword>
<evidence type="ECO:0000313" key="2">
    <source>
        <dbReference type="EMBL" id="TKC00943.1"/>
    </source>
</evidence>